<dbReference type="InterPro" id="IPR000086">
    <property type="entry name" value="NUDIX_hydrolase_dom"/>
</dbReference>
<dbReference type="PANTHER" id="PTHR43736">
    <property type="entry name" value="ADP-RIBOSE PYROPHOSPHATASE"/>
    <property type="match status" value="1"/>
</dbReference>
<dbReference type="CDD" id="cd04681">
    <property type="entry name" value="NUDIX_Hydrolase"/>
    <property type="match status" value="1"/>
</dbReference>
<evidence type="ECO:0000313" key="5">
    <source>
        <dbReference type="Proteomes" id="UP000229364"/>
    </source>
</evidence>
<dbReference type="PROSITE" id="PS51462">
    <property type="entry name" value="NUDIX"/>
    <property type="match status" value="1"/>
</dbReference>
<sequence length="164" mass="18866">MIYQYCAICGSKLKKQRNNLACTKCGFVNYRNPRPTVTGLVLYKNKLLLTKRARIPFKGWWDLPGGFVERGENAEEAILRELEEETGLKIKIKNFFGIYSGTFPSSFESFDILSIVYFAQGSGEPLRALDDVSQSKWFAKKEIPSKIAFDSNQKIIKDFLNFWK</sequence>
<dbReference type="Proteomes" id="UP000229364">
    <property type="component" value="Unassembled WGS sequence"/>
</dbReference>
<dbReference type="PANTHER" id="PTHR43736:SF1">
    <property type="entry name" value="DIHYDRONEOPTERIN TRIPHOSPHATE DIPHOSPHATASE"/>
    <property type="match status" value="1"/>
</dbReference>
<evidence type="ECO:0000259" key="3">
    <source>
        <dbReference type="PROSITE" id="PS51462"/>
    </source>
</evidence>
<dbReference type="InterPro" id="IPR020084">
    <property type="entry name" value="NUDIX_hydrolase_CS"/>
</dbReference>
<dbReference type="GO" id="GO:0016787">
    <property type="term" value="F:hydrolase activity"/>
    <property type="evidence" value="ECO:0007669"/>
    <property type="project" value="UniProtKB-KW"/>
</dbReference>
<keyword evidence="1 2" id="KW-0378">Hydrolase</keyword>
<dbReference type="Gene3D" id="3.90.79.10">
    <property type="entry name" value="Nucleoside Triphosphate Pyrophosphohydrolase"/>
    <property type="match status" value="1"/>
</dbReference>
<dbReference type="PROSITE" id="PS00893">
    <property type="entry name" value="NUDIX_BOX"/>
    <property type="match status" value="1"/>
</dbReference>
<dbReference type="Gene3D" id="2.20.70.10">
    <property type="match status" value="1"/>
</dbReference>
<accession>A0A2M7VJK4</accession>
<comment type="caution">
    <text evidence="4">The sequence shown here is derived from an EMBL/GenBank/DDBJ whole genome shotgun (WGS) entry which is preliminary data.</text>
</comment>
<dbReference type="Pfam" id="PF00293">
    <property type="entry name" value="NUDIX"/>
    <property type="match status" value="1"/>
</dbReference>
<comment type="similarity">
    <text evidence="2">Belongs to the Nudix hydrolase family.</text>
</comment>
<feature type="domain" description="Nudix hydrolase" evidence="3">
    <location>
        <begin position="32"/>
        <end position="161"/>
    </location>
</feature>
<organism evidence="4 5">
    <name type="scientific">bacterium (Candidatus Gribaldobacteria) CG_4_10_14_0_2_um_filter_41_16</name>
    <dbReference type="NCBI Taxonomy" id="2014265"/>
    <lineage>
        <taxon>Bacteria</taxon>
        <taxon>Candidatus Gribaldobacteria</taxon>
    </lineage>
</organism>
<name>A0A2M7VJK4_9BACT</name>
<dbReference type="PRINTS" id="PR00502">
    <property type="entry name" value="NUDIXFAMILY"/>
</dbReference>
<proteinExistence type="inferred from homology"/>
<evidence type="ECO:0000313" key="4">
    <source>
        <dbReference type="EMBL" id="PJA01926.1"/>
    </source>
</evidence>
<protein>
    <submittedName>
        <fullName evidence="4">ADP-ribose pyrophosphatase</fullName>
    </submittedName>
</protein>
<gene>
    <name evidence="4" type="ORF">COX74_00180</name>
</gene>
<dbReference type="AlphaFoldDB" id="A0A2M7VJK4"/>
<evidence type="ECO:0000256" key="2">
    <source>
        <dbReference type="RuleBase" id="RU003476"/>
    </source>
</evidence>
<reference evidence="5" key="1">
    <citation type="submission" date="2017-09" db="EMBL/GenBank/DDBJ databases">
        <title>Depth-based differentiation of microbial function through sediment-hosted aquifers and enrichment of novel symbionts in the deep terrestrial subsurface.</title>
        <authorList>
            <person name="Probst A.J."/>
            <person name="Ladd B."/>
            <person name="Jarett J.K."/>
            <person name="Geller-Mcgrath D.E."/>
            <person name="Sieber C.M.K."/>
            <person name="Emerson J.B."/>
            <person name="Anantharaman K."/>
            <person name="Thomas B.C."/>
            <person name="Malmstrom R."/>
            <person name="Stieglmeier M."/>
            <person name="Klingl A."/>
            <person name="Woyke T."/>
            <person name="Ryan C.M."/>
            <person name="Banfield J.F."/>
        </authorList>
    </citation>
    <scope>NUCLEOTIDE SEQUENCE [LARGE SCALE GENOMIC DNA]</scope>
</reference>
<dbReference type="EMBL" id="PFPR01000005">
    <property type="protein sequence ID" value="PJA01926.1"/>
    <property type="molecule type" value="Genomic_DNA"/>
</dbReference>
<evidence type="ECO:0000256" key="1">
    <source>
        <dbReference type="ARBA" id="ARBA00022801"/>
    </source>
</evidence>
<dbReference type="InterPro" id="IPR015797">
    <property type="entry name" value="NUDIX_hydrolase-like_dom_sf"/>
</dbReference>
<dbReference type="SUPFAM" id="SSF55811">
    <property type="entry name" value="Nudix"/>
    <property type="match status" value="1"/>
</dbReference>
<dbReference type="InterPro" id="IPR020476">
    <property type="entry name" value="Nudix_hydrolase"/>
</dbReference>